<proteinExistence type="predicted"/>
<comment type="caution">
    <text evidence="2">The sequence shown here is derived from an EMBL/GenBank/DDBJ whole genome shotgun (WGS) entry which is preliminary data.</text>
</comment>
<evidence type="ECO:0000313" key="2">
    <source>
        <dbReference type="EMBL" id="CAI0391526.1"/>
    </source>
</evidence>
<reference evidence="2" key="1">
    <citation type="submission" date="2022-08" db="EMBL/GenBank/DDBJ databases">
        <authorList>
            <person name="Gutierrez-Valencia J."/>
        </authorList>
    </citation>
    <scope>NUCLEOTIDE SEQUENCE</scope>
</reference>
<dbReference type="EMBL" id="CAMGYJ010000003">
    <property type="protein sequence ID" value="CAI0391526.1"/>
    <property type="molecule type" value="Genomic_DNA"/>
</dbReference>
<accession>A0AAV0I2D9</accession>
<evidence type="ECO:0000313" key="3">
    <source>
        <dbReference type="Proteomes" id="UP001154282"/>
    </source>
</evidence>
<dbReference type="AlphaFoldDB" id="A0AAV0I2D9"/>
<sequence>MKTNKRGNARQIQLRDFAKSQISLNRKSDGAKETPAGEVKKVEGKTAGERERGTPTGDGDYFRRDSLHQFLTEPLLGASFGAVICSASTPNPLQNSGVGLSNSGVPLFWLA</sequence>
<organism evidence="2 3">
    <name type="scientific">Linum tenue</name>
    <dbReference type="NCBI Taxonomy" id="586396"/>
    <lineage>
        <taxon>Eukaryota</taxon>
        <taxon>Viridiplantae</taxon>
        <taxon>Streptophyta</taxon>
        <taxon>Embryophyta</taxon>
        <taxon>Tracheophyta</taxon>
        <taxon>Spermatophyta</taxon>
        <taxon>Magnoliopsida</taxon>
        <taxon>eudicotyledons</taxon>
        <taxon>Gunneridae</taxon>
        <taxon>Pentapetalae</taxon>
        <taxon>rosids</taxon>
        <taxon>fabids</taxon>
        <taxon>Malpighiales</taxon>
        <taxon>Linaceae</taxon>
        <taxon>Linum</taxon>
    </lineage>
</organism>
<keyword evidence="3" id="KW-1185">Reference proteome</keyword>
<name>A0AAV0I2D9_9ROSI</name>
<gene>
    <name evidence="2" type="ORF">LITE_LOCUS7187</name>
</gene>
<feature type="compositionally biased region" description="Basic and acidic residues" evidence="1">
    <location>
        <begin position="38"/>
        <end position="53"/>
    </location>
</feature>
<protein>
    <submittedName>
        <fullName evidence="2">Uncharacterized protein</fullName>
    </submittedName>
</protein>
<feature type="region of interest" description="Disordered" evidence="1">
    <location>
        <begin position="23"/>
        <end position="61"/>
    </location>
</feature>
<evidence type="ECO:0000256" key="1">
    <source>
        <dbReference type="SAM" id="MobiDB-lite"/>
    </source>
</evidence>
<dbReference type="Proteomes" id="UP001154282">
    <property type="component" value="Unassembled WGS sequence"/>
</dbReference>